<dbReference type="Proteomes" id="UP000265926">
    <property type="component" value="Unassembled WGS sequence"/>
</dbReference>
<dbReference type="RefSeq" id="WP_119436477.1">
    <property type="nucleotide sequence ID" value="NZ_QWGR01000002.1"/>
</dbReference>
<feature type="domain" description="Putative auto-transporter adhesin head GIN" evidence="2">
    <location>
        <begin position="32"/>
        <end position="219"/>
    </location>
</feature>
<name>A0A399T1T5_9BACT</name>
<dbReference type="EMBL" id="QWGR01000002">
    <property type="protein sequence ID" value="RIJ49788.1"/>
    <property type="molecule type" value="Genomic_DNA"/>
</dbReference>
<gene>
    <name evidence="3" type="ORF">D1614_03340</name>
</gene>
<sequence length="234" mass="24436">MKARILLFSLLLAGIFAVNSVKAEEENREVSPFSEISLRISGNLYLTQGNKQSVRVVAKESVLSDLITEVKGNELVIRFPNSNIFQRNFKPGKIEIYVTVPDVSALSVSGSGDIIAEKLEARILNLSLSGSGGIKLGSLESSKLKGSISGSGNIEVKGRKVADDLSVTISGSGNFNATDFEADAVSVTIAGSGNCNVTSNGTIKARIAGSGSVFYSGNPSIDASTAGSGKVREM</sequence>
<keyword evidence="1" id="KW-0732">Signal</keyword>
<dbReference type="OrthoDB" id="680270at2"/>
<dbReference type="AlphaFoldDB" id="A0A399T1T5"/>
<dbReference type="PANTHER" id="PTHR39200">
    <property type="entry name" value="HYPOTHETICAL EXPORTED PROTEIN"/>
    <property type="match status" value="1"/>
</dbReference>
<keyword evidence="4" id="KW-1185">Reference proteome</keyword>
<dbReference type="PANTHER" id="PTHR39200:SF1">
    <property type="entry name" value="AUTO-TRANSPORTER ADHESIN HEAD GIN DOMAIN-CONTAINING PROTEIN-RELATED"/>
    <property type="match status" value="1"/>
</dbReference>
<organism evidence="3 4">
    <name type="scientific">Maribellus luteus</name>
    <dbReference type="NCBI Taxonomy" id="2305463"/>
    <lineage>
        <taxon>Bacteria</taxon>
        <taxon>Pseudomonadati</taxon>
        <taxon>Bacteroidota</taxon>
        <taxon>Bacteroidia</taxon>
        <taxon>Marinilabiliales</taxon>
        <taxon>Prolixibacteraceae</taxon>
        <taxon>Maribellus</taxon>
    </lineage>
</organism>
<accession>A0A399T1T5</accession>
<reference evidence="3 4" key="1">
    <citation type="submission" date="2018-08" db="EMBL/GenBank/DDBJ databases">
        <title>Pallidiluteibacterium maritimus gen. nov., sp. nov., isolated from coastal sediment.</title>
        <authorList>
            <person name="Zhou L.Y."/>
        </authorList>
    </citation>
    <scope>NUCLEOTIDE SEQUENCE [LARGE SCALE GENOMIC DNA]</scope>
    <source>
        <strain evidence="3 4">XSD2</strain>
    </source>
</reference>
<evidence type="ECO:0000259" key="2">
    <source>
        <dbReference type="Pfam" id="PF10988"/>
    </source>
</evidence>
<comment type="caution">
    <text evidence="3">The sequence shown here is derived from an EMBL/GenBank/DDBJ whole genome shotgun (WGS) entry which is preliminary data.</text>
</comment>
<dbReference type="InterPro" id="IPR021255">
    <property type="entry name" value="DUF2807"/>
</dbReference>
<evidence type="ECO:0000256" key="1">
    <source>
        <dbReference type="SAM" id="SignalP"/>
    </source>
</evidence>
<feature type="signal peptide" evidence="1">
    <location>
        <begin position="1"/>
        <end position="23"/>
    </location>
</feature>
<proteinExistence type="predicted"/>
<feature type="chain" id="PRO_5017220523" evidence="1">
    <location>
        <begin position="24"/>
        <end position="234"/>
    </location>
</feature>
<evidence type="ECO:0000313" key="4">
    <source>
        <dbReference type="Proteomes" id="UP000265926"/>
    </source>
</evidence>
<dbReference type="Gene3D" id="2.160.20.120">
    <property type="match status" value="1"/>
</dbReference>
<protein>
    <submittedName>
        <fullName evidence="3">DUF2807 domain-containing protein</fullName>
    </submittedName>
</protein>
<evidence type="ECO:0000313" key="3">
    <source>
        <dbReference type="EMBL" id="RIJ49788.1"/>
    </source>
</evidence>
<dbReference type="Pfam" id="PF10988">
    <property type="entry name" value="DUF2807"/>
    <property type="match status" value="1"/>
</dbReference>